<gene>
    <name evidence="6" type="primary">LOC100370538</name>
</gene>
<keyword evidence="5" id="KW-1185">Reference proteome</keyword>
<keyword evidence="4" id="KW-0802">TPR repeat</keyword>
<dbReference type="Proteomes" id="UP000694865">
    <property type="component" value="Unplaced"/>
</dbReference>
<dbReference type="GeneID" id="100370538"/>
<dbReference type="InterPro" id="IPR011990">
    <property type="entry name" value="TPR-like_helical_dom_sf"/>
</dbReference>
<organism evidence="5 6">
    <name type="scientific">Saccoglossus kowalevskii</name>
    <name type="common">Acorn worm</name>
    <dbReference type="NCBI Taxonomy" id="10224"/>
    <lineage>
        <taxon>Eukaryota</taxon>
        <taxon>Metazoa</taxon>
        <taxon>Hemichordata</taxon>
        <taxon>Enteropneusta</taxon>
        <taxon>Harrimaniidae</taxon>
        <taxon>Saccoglossus</taxon>
    </lineage>
</organism>
<keyword evidence="3" id="KW-0677">Repeat</keyword>
<evidence type="ECO:0000313" key="6">
    <source>
        <dbReference type="RefSeq" id="XP_006811305.1"/>
    </source>
</evidence>
<comment type="similarity">
    <text evidence="1">Belongs to the TTC38 family.</text>
</comment>
<proteinExistence type="inferred from homology"/>
<dbReference type="InterPro" id="IPR033891">
    <property type="entry name" value="TTC38"/>
</dbReference>
<dbReference type="SUPFAM" id="SSF48452">
    <property type="entry name" value="TPR-like"/>
    <property type="match status" value="1"/>
</dbReference>
<protein>
    <recommendedName>
        <fullName evidence="2">Tetratricopeptide repeat protein 38</fullName>
    </recommendedName>
</protein>
<evidence type="ECO:0000256" key="1">
    <source>
        <dbReference type="ARBA" id="ARBA00005857"/>
    </source>
</evidence>
<name>A0ABM0LU64_SACKO</name>
<evidence type="ECO:0000313" key="5">
    <source>
        <dbReference type="Proteomes" id="UP000694865"/>
    </source>
</evidence>
<dbReference type="PANTHER" id="PTHR16263">
    <property type="entry name" value="TETRATRICOPEPTIDE REPEAT PROTEIN 38"/>
    <property type="match status" value="1"/>
</dbReference>
<dbReference type="Gene3D" id="1.25.40.10">
    <property type="entry name" value="Tetratricopeptide repeat domain"/>
    <property type="match status" value="1"/>
</dbReference>
<evidence type="ECO:0000256" key="4">
    <source>
        <dbReference type="ARBA" id="ARBA00022803"/>
    </source>
</evidence>
<reference evidence="6" key="1">
    <citation type="submission" date="2025-08" db="UniProtKB">
        <authorList>
            <consortium name="RefSeq"/>
        </authorList>
    </citation>
    <scope>IDENTIFICATION</scope>
    <source>
        <tissue evidence="6">Testes</tissue>
    </source>
</reference>
<evidence type="ECO:0000256" key="3">
    <source>
        <dbReference type="ARBA" id="ARBA00022737"/>
    </source>
</evidence>
<sequence>MTWKDCKEWANVGLRLSTTSNEAAKMYDAAVTQYVSGFSEDSVGGMAGAVDKMRAADPNFVLGLAVSNGLKLLGTMTSTWNNAELKHDIESMVQIAKNNNILTWKEKLHVNAVKLFSEGYLREAINTWEDILLRHPTDALALRFAVDSYFFCGKMTQYRDCIARVKPYWESKKVSQSMYGYLKSTYAFGLEETYLFNEAETEARQALELNACDGWATHVIAHVMEMQCRYDEGIHYLKTSVNQYQGDYASALDLYDEIATCRLGSGTRFDILDLVMLLQRLEFEGVDVGNRWKKVYSLCQPHFNDHALVYNDVLYMMVALGAKQDEAAANFLQSIKHFVRSKREDHTIAKAFSDVGISICESLTAYHHGDFADVVDILNPRDIFSILLIQSAIKSTRRDHQRFARSLLNERNAMKTGSPMTDRLLEKLNTMVLAE</sequence>
<dbReference type="PANTHER" id="PTHR16263:SF4">
    <property type="entry name" value="TETRATRICOPEPTIDE REPEAT PROTEIN 38"/>
    <property type="match status" value="1"/>
</dbReference>
<dbReference type="RefSeq" id="XP_006811305.1">
    <property type="nucleotide sequence ID" value="XM_006811242.1"/>
</dbReference>
<accession>A0ABM0LU64</accession>
<evidence type="ECO:0000256" key="2">
    <source>
        <dbReference type="ARBA" id="ARBA00019992"/>
    </source>
</evidence>